<evidence type="ECO:0000256" key="5">
    <source>
        <dbReference type="ARBA" id="ARBA00022989"/>
    </source>
</evidence>
<gene>
    <name evidence="8" type="ORF">G3O08_04795</name>
</gene>
<dbReference type="EMBL" id="JAAGVY010000005">
    <property type="protein sequence ID" value="NEN22817.1"/>
    <property type="molecule type" value="Genomic_DNA"/>
</dbReference>
<keyword evidence="7" id="KW-0813">Transport</keyword>
<organism evidence="8 9">
    <name type="scientific">Cryomorpha ignava</name>
    <dbReference type="NCBI Taxonomy" id="101383"/>
    <lineage>
        <taxon>Bacteria</taxon>
        <taxon>Pseudomonadati</taxon>
        <taxon>Bacteroidota</taxon>
        <taxon>Flavobacteriia</taxon>
        <taxon>Flavobacteriales</taxon>
        <taxon>Cryomorphaceae</taxon>
        <taxon>Cryomorpha</taxon>
    </lineage>
</organism>
<evidence type="ECO:0000256" key="7">
    <source>
        <dbReference type="RuleBase" id="RU003879"/>
    </source>
</evidence>
<dbReference type="PANTHER" id="PTHR30558:SF7">
    <property type="entry name" value="TOL-PAL SYSTEM PROTEIN TOLR"/>
    <property type="match status" value="1"/>
</dbReference>
<keyword evidence="3" id="KW-1003">Cell membrane</keyword>
<dbReference type="PANTHER" id="PTHR30558">
    <property type="entry name" value="EXBD MEMBRANE COMPONENT OF PMF-DRIVEN MACROMOLECULE IMPORT SYSTEM"/>
    <property type="match status" value="1"/>
</dbReference>
<evidence type="ECO:0000313" key="8">
    <source>
        <dbReference type="EMBL" id="NEN22817.1"/>
    </source>
</evidence>
<comment type="subcellular location">
    <subcellularLocation>
        <location evidence="1">Cell membrane</location>
        <topology evidence="1">Single-pass membrane protein</topology>
    </subcellularLocation>
    <subcellularLocation>
        <location evidence="7">Cell membrane</location>
        <topology evidence="7">Single-pass type II membrane protein</topology>
    </subcellularLocation>
</comment>
<dbReference type="Pfam" id="PF02472">
    <property type="entry name" value="ExbD"/>
    <property type="match status" value="1"/>
</dbReference>
<dbReference type="GO" id="GO:0022857">
    <property type="term" value="F:transmembrane transporter activity"/>
    <property type="evidence" value="ECO:0007669"/>
    <property type="project" value="InterPro"/>
</dbReference>
<dbReference type="RefSeq" id="WP_163283537.1">
    <property type="nucleotide sequence ID" value="NZ_JAAGVY010000005.1"/>
</dbReference>
<sequence length="130" mass="14564">MNLRSRNKVDPSFSMSSMTDLVFLLLIFFIIVSTLVSPYALPVDLPVSDNQTKEKQNVALRIDKDLVFSVNNKIINPSILETELENSLSSVTDPSIVFHVDQAVPTGETVKVLDIAKRHKWKIVLATKPK</sequence>
<evidence type="ECO:0000256" key="4">
    <source>
        <dbReference type="ARBA" id="ARBA00022692"/>
    </source>
</evidence>
<evidence type="ECO:0000256" key="1">
    <source>
        <dbReference type="ARBA" id="ARBA00004162"/>
    </source>
</evidence>
<dbReference type="Proteomes" id="UP000486602">
    <property type="component" value="Unassembled WGS sequence"/>
</dbReference>
<keyword evidence="7" id="KW-0653">Protein transport</keyword>
<name>A0A7K3WME7_9FLAO</name>
<evidence type="ECO:0000256" key="3">
    <source>
        <dbReference type="ARBA" id="ARBA00022475"/>
    </source>
</evidence>
<evidence type="ECO:0000256" key="6">
    <source>
        <dbReference type="ARBA" id="ARBA00023136"/>
    </source>
</evidence>
<protein>
    <submittedName>
        <fullName evidence="8">Biopolymer transporter ExbD</fullName>
    </submittedName>
</protein>
<evidence type="ECO:0000256" key="2">
    <source>
        <dbReference type="ARBA" id="ARBA00005811"/>
    </source>
</evidence>
<comment type="similarity">
    <text evidence="2 7">Belongs to the ExbD/TolR family.</text>
</comment>
<dbReference type="Gene3D" id="3.30.420.270">
    <property type="match status" value="1"/>
</dbReference>
<dbReference type="AlphaFoldDB" id="A0A7K3WME7"/>
<dbReference type="InterPro" id="IPR003400">
    <property type="entry name" value="ExbD"/>
</dbReference>
<keyword evidence="5" id="KW-1133">Transmembrane helix</keyword>
<keyword evidence="4 7" id="KW-0812">Transmembrane</keyword>
<reference evidence="8 9" key="1">
    <citation type="submission" date="2020-02" db="EMBL/GenBank/DDBJ databases">
        <title>Out from the shadows clarifying the taxonomy of the family Cryomorphaceae and related taxa by utilizing the GTDB taxonomic framework.</title>
        <authorList>
            <person name="Bowman J.P."/>
        </authorList>
    </citation>
    <scope>NUCLEOTIDE SEQUENCE [LARGE SCALE GENOMIC DNA]</scope>
    <source>
        <strain evidence="8 9">QSSC 1-22</strain>
    </source>
</reference>
<keyword evidence="6" id="KW-0472">Membrane</keyword>
<dbReference type="GO" id="GO:0015031">
    <property type="term" value="P:protein transport"/>
    <property type="evidence" value="ECO:0007669"/>
    <property type="project" value="UniProtKB-KW"/>
</dbReference>
<evidence type="ECO:0000313" key="9">
    <source>
        <dbReference type="Proteomes" id="UP000486602"/>
    </source>
</evidence>
<keyword evidence="9" id="KW-1185">Reference proteome</keyword>
<proteinExistence type="inferred from homology"/>
<dbReference type="GO" id="GO:0005886">
    <property type="term" value="C:plasma membrane"/>
    <property type="evidence" value="ECO:0007669"/>
    <property type="project" value="UniProtKB-SubCell"/>
</dbReference>
<accession>A0A7K3WME7</accession>
<comment type="caution">
    <text evidence="8">The sequence shown here is derived from an EMBL/GenBank/DDBJ whole genome shotgun (WGS) entry which is preliminary data.</text>
</comment>